<name>A0A3D8X2P5_PRIMG</name>
<evidence type="ECO:0000313" key="4">
    <source>
        <dbReference type="Proteomes" id="UP000256519"/>
    </source>
</evidence>
<gene>
    <name evidence="3" type="ORF">C3744_12360</name>
</gene>
<protein>
    <submittedName>
        <fullName evidence="3">VanZ family protein</fullName>
    </submittedName>
</protein>
<dbReference type="EMBL" id="PQWM01000009">
    <property type="protein sequence ID" value="RDZ14681.1"/>
    <property type="molecule type" value="Genomic_DNA"/>
</dbReference>
<dbReference type="AlphaFoldDB" id="A0A3D8X2P5"/>
<sequence>MLKRNLINALFLGSILFIIGLTMFPEASLGIGVDQGGINLVPFYTIGDLLLHRSFGDFIINNMGNIILFVPFGILLPFKFNSISSFSKACLIGMAFSLLIEIVQLSMPNRWTDIDDVILNTLGTGIGYGLSKLLKNISKTA</sequence>
<dbReference type="PANTHER" id="PTHR36834:SF1">
    <property type="entry name" value="INTEGRAL MEMBRANE PROTEIN"/>
    <property type="match status" value="1"/>
</dbReference>
<evidence type="ECO:0000259" key="2">
    <source>
        <dbReference type="Pfam" id="PF04892"/>
    </source>
</evidence>
<dbReference type="InterPro" id="IPR053150">
    <property type="entry name" value="Teicoplanin_resist-assoc"/>
</dbReference>
<proteinExistence type="predicted"/>
<organism evidence="3 4">
    <name type="scientific">Priestia megaterium</name>
    <name type="common">Bacillus megaterium</name>
    <dbReference type="NCBI Taxonomy" id="1404"/>
    <lineage>
        <taxon>Bacteria</taxon>
        <taxon>Bacillati</taxon>
        <taxon>Bacillota</taxon>
        <taxon>Bacilli</taxon>
        <taxon>Bacillales</taxon>
        <taxon>Bacillaceae</taxon>
        <taxon>Priestia</taxon>
    </lineage>
</organism>
<feature type="domain" description="VanZ-like" evidence="2">
    <location>
        <begin position="12"/>
        <end position="134"/>
    </location>
</feature>
<dbReference type="RefSeq" id="WP_116074374.1">
    <property type="nucleotide sequence ID" value="NZ_CP187630.1"/>
</dbReference>
<feature type="transmembrane region" description="Helical" evidence="1">
    <location>
        <begin position="58"/>
        <end position="78"/>
    </location>
</feature>
<keyword evidence="1" id="KW-0812">Transmembrane</keyword>
<keyword evidence="1" id="KW-0472">Membrane</keyword>
<dbReference type="PANTHER" id="PTHR36834">
    <property type="entry name" value="MEMBRANE PROTEIN-RELATED"/>
    <property type="match status" value="1"/>
</dbReference>
<feature type="transmembrane region" description="Helical" evidence="1">
    <location>
        <begin position="90"/>
        <end position="107"/>
    </location>
</feature>
<accession>A0A3D8X2P5</accession>
<dbReference type="Pfam" id="PF04892">
    <property type="entry name" value="VanZ"/>
    <property type="match status" value="1"/>
</dbReference>
<evidence type="ECO:0000313" key="3">
    <source>
        <dbReference type="EMBL" id="RDZ14681.1"/>
    </source>
</evidence>
<dbReference type="Proteomes" id="UP000256519">
    <property type="component" value="Unassembled WGS sequence"/>
</dbReference>
<comment type="caution">
    <text evidence="3">The sequence shown here is derived from an EMBL/GenBank/DDBJ whole genome shotgun (WGS) entry which is preliminary data.</text>
</comment>
<keyword evidence="1" id="KW-1133">Transmembrane helix</keyword>
<reference evidence="3" key="1">
    <citation type="journal article" date="2018" name="Appl. Environ. Microbiol.">
        <title>Antimicrobial susceptibility testing and tentative epidemiological cut-off values of five Bacillus species relevant for use as animal feed additives or for plant protection.</title>
        <authorList>
            <person name="Agerso Y."/>
            <person name="Stuer-Lauridsen B."/>
            <person name="Bjerre K."/>
            <person name="Jensen M.G."/>
            <person name="Johansen E."/>
            <person name="Bennedsen M."/>
            <person name="Brockmann E."/>
            <person name="Nielsen B."/>
        </authorList>
    </citation>
    <scope>NUCLEOTIDE SEQUENCE [LARGE SCALE GENOMIC DNA]</scope>
    <source>
        <strain evidence="3">CHCC20162</strain>
    </source>
</reference>
<dbReference type="InterPro" id="IPR006976">
    <property type="entry name" value="VanZ-like"/>
</dbReference>
<evidence type="ECO:0000256" key="1">
    <source>
        <dbReference type="SAM" id="Phobius"/>
    </source>
</evidence>